<dbReference type="PATRIC" id="fig|1131731.3.peg.377"/>
<name>K6D8W0_SCHAZ</name>
<comment type="caution">
    <text evidence="3">The sequence shown here is derived from an EMBL/GenBank/DDBJ whole genome shotgun (WGS) entry which is preliminary data.</text>
</comment>
<evidence type="ECO:0000313" key="3">
    <source>
        <dbReference type="EMBL" id="EKN68972.1"/>
    </source>
</evidence>
<dbReference type="Gene3D" id="1.10.260.40">
    <property type="entry name" value="lambda repressor-like DNA-binding domains"/>
    <property type="match status" value="1"/>
</dbReference>
<organism evidence="3 4">
    <name type="scientific">Schinkia azotoformans LMG 9581</name>
    <dbReference type="NCBI Taxonomy" id="1131731"/>
    <lineage>
        <taxon>Bacteria</taxon>
        <taxon>Bacillati</taxon>
        <taxon>Bacillota</taxon>
        <taxon>Bacilli</taxon>
        <taxon>Bacillales</taxon>
        <taxon>Bacillaceae</taxon>
        <taxon>Calidifontibacillus/Schinkia group</taxon>
        <taxon>Schinkia</taxon>
    </lineage>
</organism>
<dbReference type="GeneID" id="89469427"/>
<dbReference type="InterPro" id="IPR001387">
    <property type="entry name" value="Cro/C1-type_HTH"/>
</dbReference>
<dbReference type="PANTHER" id="PTHR46797:SF1">
    <property type="entry name" value="METHYLPHOSPHONATE SYNTHASE"/>
    <property type="match status" value="1"/>
</dbReference>
<gene>
    <name evidence="3" type="ORF">BAZO_01852</name>
</gene>
<dbReference type="AlphaFoldDB" id="K6D8W0"/>
<dbReference type="GO" id="GO:0005829">
    <property type="term" value="C:cytosol"/>
    <property type="evidence" value="ECO:0007669"/>
    <property type="project" value="TreeGrafter"/>
</dbReference>
<feature type="domain" description="HTH cro/C1-type" evidence="2">
    <location>
        <begin position="6"/>
        <end position="61"/>
    </location>
</feature>
<dbReference type="PANTHER" id="PTHR46797">
    <property type="entry name" value="HTH-TYPE TRANSCRIPTIONAL REGULATOR"/>
    <property type="match status" value="1"/>
</dbReference>
<reference evidence="3 4" key="1">
    <citation type="journal article" date="2012" name="Front. Microbiol.">
        <title>Redundancy and modularity in membrane-associated dissimilatory nitrate reduction in Bacillus.</title>
        <authorList>
            <person name="Heylen K."/>
            <person name="Keltjens J."/>
        </authorList>
    </citation>
    <scope>NUCLEOTIDE SEQUENCE [LARGE SCALE GENOMIC DNA]</scope>
    <source>
        <strain evidence="3 4">LMG 9581</strain>
    </source>
</reference>
<evidence type="ECO:0000256" key="1">
    <source>
        <dbReference type="ARBA" id="ARBA00023125"/>
    </source>
</evidence>
<dbReference type="SUPFAM" id="SSF47413">
    <property type="entry name" value="lambda repressor-like DNA-binding domains"/>
    <property type="match status" value="1"/>
</dbReference>
<dbReference type="Pfam" id="PF01381">
    <property type="entry name" value="HTH_3"/>
    <property type="match status" value="1"/>
</dbReference>
<evidence type="ECO:0000313" key="4">
    <source>
        <dbReference type="Proteomes" id="UP000006315"/>
    </source>
</evidence>
<dbReference type="RefSeq" id="WP_003329510.1">
    <property type="nucleotide sequence ID" value="NZ_AJLR01000033.1"/>
</dbReference>
<keyword evidence="1" id="KW-0238">DNA-binding</keyword>
<dbReference type="GO" id="GO:0003700">
    <property type="term" value="F:DNA-binding transcription factor activity"/>
    <property type="evidence" value="ECO:0007669"/>
    <property type="project" value="TreeGrafter"/>
</dbReference>
<accession>K6D8W0</accession>
<dbReference type="Proteomes" id="UP000006315">
    <property type="component" value="Unassembled WGS sequence"/>
</dbReference>
<dbReference type="EMBL" id="AJLR01000033">
    <property type="protein sequence ID" value="EKN68972.1"/>
    <property type="molecule type" value="Genomic_DNA"/>
</dbReference>
<evidence type="ECO:0000259" key="2">
    <source>
        <dbReference type="PROSITE" id="PS50943"/>
    </source>
</evidence>
<dbReference type="SMART" id="SM00530">
    <property type="entry name" value="HTH_XRE"/>
    <property type="match status" value="1"/>
</dbReference>
<protein>
    <submittedName>
        <fullName evidence="3">Transcriptional regulator SinR</fullName>
    </submittedName>
</protein>
<dbReference type="STRING" id="1131731.BAZO_01852"/>
<dbReference type="PROSITE" id="PS50943">
    <property type="entry name" value="HTH_CROC1"/>
    <property type="match status" value="1"/>
</dbReference>
<sequence>MNGKKIRDLRMKKGMSLTELAKLSGISKSYLSFIERGKQTNPSIEVIEKISKALSVDLQSLLTSNKLQKQIDPQNLDKEVIQLAIEMSNSNIDKEKLRQLINLLK</sequence>
<dbReference type="GO" id="GO:0003677">
    <property type="term" value="F:DNA binding"/>
    <property type="evidence" value="ECO:0007669"/>
    <property type="project" value="UniProtKB-KW"/>
</dbReference>
<proteinExistence type="predicted"/>
<dbReference type="InterPro" id="IPR010982">
    <property type="entry name" value="Lambda_DNA-bd_dom_sf"/>
</dbReference>
<dbReference type="InterPro" id="IPR050807">
    <property type="entry name" value="TransReg_Diox_bact_type"/>
</dbReference>
<dbReference type="CDD" id="cd00093">
    <property type="entry name" value="HTH_XRE"/>
    <property type="match status" value="1"/>
</dbReference>
<keyword evidence="4" id="KW-1185">Reference proteome</keyword>